<dbReference type="EMBL" id="AP008230">
    <property type="protein sequence ID" value="BAE83941.1"/>
    <property type="molecule type" value="Genomic_DNA"/>
</dbReference>
<accession>Q24VK1</accession>
<dbReference type="RefSeq" id="WP_011460110.1">
    <property type="nucleotide sequence ID" value="NC_007907.1"/>
</dbReference>
<organism evidence="2 3">
    <name type="scientific">Desulfitobacterium hafniense (strain Y51)</name>
    <dbReference type="NCBI Taxonomy" id="138119"/>
    <lineage>
        <taxon>Bacteria</taxon>
        <taxon>Bacillati</taxon>
        <taxon>Bacillota</taxon>
        <taxon>Clostridia</taxon>
        <taxon>Eubacteriales</taxon>
        <taxon>Desulfitobacteriaceae</taxon>
        <taxon>Desulfitobacterium</taxon>
    </lineage>
</organism>
<feature type="chain" id="PRO_5004202613" evidence="1">
    <location>
        <begin position="26"/>
        <end position="80"/>
    </location>
</feature>
<proteinExistence type="predicted"/>
<protein>
    <submittedName>
        <fullName evidence="2">Uncharacterized protein</fullName>
    </submittedName>
</protein>
<feature type="signal peptide" evidence="1">
    <location>
        <begin position="1"/>
        <end position="25"/>
    </location>
</feature>
<dbReference type="Proteomes" id="UP000001946">
    <property type="component" value="Chromosome"/>
</dbReference>
<name>Q24VK1_DESHY</name>
<dbReference type="KEGG" id="dsy:DSY2152"/>
<keyword evidence="3" id="KW-1185">Reference proteome</keyword>
<reference evidence="2 3" key="1">
    <citation type="journal article" date="2006" name="J. Bacteriol.">
        <title>Complete genome sequence of the dehalorespiring bacterium Desulfitobacterium hafniense Y51 and comparison with Dehalococcoides ethenogenes 195.</title>
        <authorList>
            <person name="Nonaka H."/>
            <person name="Keresztes G."/>
            <person name="Shinoda Y."/>
            <person name="Ikenaga Y."/>
            <person name="Abe M."/>
            <person name="Naito K."/>
            <person name="Inatomi K."/>
            <person name="Furukawa K."/>
            <person name="Inui M."/>
            <person name="Yukawa H."/>
        </authorList>
    </citation>
    <scope>NUCLEOTIDE SEQUENCE [LARGE SCALE GENOMIC DNA]</scope>
    <source>
        <strain evidence="2 3">Y51</strain>
    </source>
</reference>
<gene>
    <name evidence="2" type="ordered locus">DSY2152</name>
</gene>
<evidence type="ECO:0000313" key="3">
    <source>
        <dbReference type="Proteomes" id="UP000001946"/>
    </source>
</evidence>
<keyword evidence="1" id="KW-0732">Signal</keyword>
<evidence type="ECO:0000256" key="1">
    <source>
        <dbReference type="SAM" id="SignalP"/>
    </source>
</evidence>
<sequence>MKRKLIASVVALALALPLGVTSVLASENDTSSIAPLSAQAPFSFALQKGAASSSSAVAYKNDYTSAEVYSGSIVKTKFMG</sequence>
<evidence type="ECO:0000313" key="2">
    <source>
        <dbReference type="EMBL" id="BAE83941.1"/>
    </source>
</evidence>
<dbReference type="HOGENOM" id="CLU_2584010_0_0_9"/>
<dbReference type="AlphaFoldDB" id="Q24VK1"/>